<comment type="caution">
    <text evidence="2">The sequence shown here is derived from an EMBL/GenBank/DDBJ whole genome shotgun (WGS) entry which is preliminary data.</text>
</comment>
<evidence type="ECO:0000313" key="3">
    <source>
        <dbReference type="Proteomes" id="UP001270362"/>
    </source>
</evidence>
<protein>
    <submittedName>
        <fullName evidence="2">N-acetyltransferase B complex non catalytic subunit-domain-containing protein</fullName>
    </submittedName>
</protein>
<keyword evidence="3" id="KW-1185">Reference proteome</keyword>
<dbReference type="EMBL" id="JAULSO010000002">
    <property type="protein sequence ID" value="KAK3690067.1"/>
    <property type="molecule type" value="Genomic_DNA"/>
</dbReference>
<gene>
    <name evidence="2" type="ORF">B0T22DRAFT_515124</name>
</gene>
<dbReference type="Pfam" id="PF09797">
    <property type="entry name" value="NatB_MDM20"/>
    <property type="match status" value="1"/>
</dbReference>
<dbReference type="GO" id="GO:0031416">
    <property type="term" value="C:NatB complex"/>
    <property type="evidence" value="ECO:0007669"/>
    <property type="project" value="TreeGrafter"/>
</dbReference>
<dbReference type="InterPro" id="IPR019183">
    <property type="entry name" value="NAA25_NatB_aux_su"/>
</dbReference>
<reference evidence="2" key="1">
    <citation type="journal article" date="2023" name="Mol. Phylogenet. Evol.">
        <title>Genome-scale phylogeny and comparative genomics of the fungal order Sordariales.</title>
        <authorList>
            <person name="Hensen N."/>
            <person name="Bonometti L."/>
            <person name="Westerberg I."/>
            <person name="Brannstrom I.O."/>
            <person name="Guillou S."/>
            <person name="Cros-Aarteil S."/>
            <person name="Calhoun S."/>
            <person name="Haridas S."/>
            <person name="Kuo A."/>
            <person name="Mondo S."/>
            <person name="Pangilinan J."/>
            <person name="Riley R."/>
            <person name="LaButti K."/>
            <person name="Andreopoulos B."/>
            <person name="Lipzen A."/>
            <person name="Chen C."/>
            <person name="Yan M."/>
            <person name="Daum C."/>
            <person name="Ng V."/>
            <person name="Clum A."/>
            <person name="Steindorff A."/>
            <person name="Ohm R.A."/>
            <person name="Martin F."/>
            <person name="Silar P."/>
            <person name="Natvig D.O."/>
            <person name="Lalanne C."/>
            <person name="Gautier V."/>
            <person name="Ament-Velasquez S.L."/>
            <person name="Kruys A."/>
            <person name="Hutchinson M.I."/>
            <person name="Powell A.J."/>
            <person name="Barry K."/>
            <person name="Miller A.N."/>
            <person name="Grigoriev I.V."/>
            <person name="Debuchy R."/>
            <person name="Gladieux P."/>
            <person name="Hiltunen Thoren M."/>
            <person name="Johannesson H."/>
        </authorList>
    </citation>
    <scope>NUCLEOTIDE SEQUENCE</scope>
    <source>
        <strain evidence="2">CBS 314.62</strain>
    </source>
</reference>
<proteinExistence type="inferred from homology"/>
<dbReference type="PANTHER" id="PTHR22767">
    <property type="entry name" value="N-TERMINAL ACETYLTRANSFERASE-RELATED"/>
    <property type="match status" value="1"/>
</dbReference>
<sequence length="1009" mass="113035">MSYSRYEPPALKNSVDVQLQTAFNDGNWNTAVRLAEKRFKALKDPYYEVIKISAESQLDGTAEKCAVLVAIDKLVKGKTVPDFDTLSLYEWASDSLLHHIDYAQTLGTLRARWVKANPKNPNAVQCLQSCLEYWDLVNAQQIAATMDRAFPNSSDRKYMFWSITLTFLLSISPQCVEATRKLYSQLALKQLERAADITETSPKVEPTDRGLLTEQEFDLYYRVLLTHGTKDEFIRRMQSPRLGALAQLKEGRKNSFWEALGVLEGWGEWDRIFDLCREALNLGIEGGTPTFFSCDWQAWKKFAVAASKAKNDEAALAEVQGVLDKFLSIKDKATEMYKKNISLTLLETTFRLPTSTLSPNPDHKGSTPRVAQLILFLVNYFDKLSAFDDVKDYVAQLTFEEAKFFMEHAVPNMLGEEPERVKQVILKALECKLRYLLTTCPQTLSNHPSVVDGIDQDKPYRCRFCSELASLPCEHCLKKIIVEASETYMEISADSELVGLIPRLDKDPRLDLALVMVNSLLKLGGLRQRGSDVAPSPLRDVDSGLFLQAVLLLDTQLKETPADMGLRLLLVQLYLLLGCVSYAHQIWAPMDVKRTIQDALSPLFFDRISSISPGLFLGGKPLMEPLRHHYSHSLRDACPLRIWDAFSSGSYSSILEMSDYDSKLRRSCTLMMTLVEERQATKCFGGKIELEIDDLPLAENIVDETMLVNKTDYGSFTNLESSHGPPIQDFVRLGPELSNERAHLGFLTEQYLDLLSFKAPKDYKPTRPNEVALKERNYLTERLAHLNNSLTNFIHQAETPSRLTGPELIYYTIVSLLSGGLLTGLITARTDAVPQTLPLLTSAIRSSFAGLRIVFLTSSNSVSTPPTADIFASLTDMHTMALLRATALAIKHSTAFMLSLHEKELARDRSGKTALHKDILVEMKALDQLAGKALGEIKTHVQKLKTALGEGGWLDRVLEWTFGDEGGEDEVAKAVEEVVGSRGGAEEWAGKVLESWREGVKGWGTVRLE</sequence>
<comment type="similarity">
    <text evidence="1">Belongs to the MDM20/NAA25 family.</text>
</comment>
<dbReference type="PANTHER" id="PTHR22767:SF3">
    <property type="entry name" value="N-ALPHA-ACETYLTRANSFERASE 25, NATB AUXILIARY SUBUNIT"/>
    <property type="match status" value="1"/>
</dbReference>
<organism evidence="2 3">
    <name type="scientific">Podospora appendiculata</name>
    <dbReference type="NCBI Taxonomy" id="314037"/>
    <lineage>
        <taxon>Eukaryota</taxon>
        <taxon>Fungi</taxon>
        <taxon>Dikarya</taxon>
        <taxon>Ascomycota</taxon>
        <taxon>Pezizomycotina</taxon>
        <taxon>Sordariomycetes</taxon>
        <taxon>Sordariomycetidae</taxon>
        <taxon>Sordariales</taxon>
        <taxon>Podosporaceae</taxon>
        <taxon>Podospora</taxon>
    </lineage>
</organism>
<reference evidence="2" key="2">
    <citation type="submission" date="2023-06" db="EMBL/GenBank/DDBJ databases">
        <authorList>
            <consortium name="Lawrence Berkeley National Laboratory"/>
            <person name="Haridas S."/>
            <person name="Hensen N."/>
            <person name="Bonometti L."/>
            <person name="Westerberg I."/>
            <person name="Brannstrom I.O."/>
            <person name="Guillou S."/>
            <person name="Cros-Aarteil S."/>
            <person name="Calhoun S."/>
            <person name="Kuo A."/>
            <person name="Mondo S."/>
            <person name="Pangilinan J."/>
            <person name="Riley R."/>
            <person name="Labutti K."/>
            <person name="Andreopoulos B."/>
            <person name="Lipzen A."/>
            <person name="Chen C."/>
            <person name="Yanf M."/>
            <person name="Daum C."/>
            <person name="Ng V."/>
            <person name="Clum A."/>
            <person name="Steindorff A."/>
            <person name="Ohm R."/>
            <person name="Martin F."/>
            <person name="Silar P."/>
            <person name="Natvig D."/>
            <person name="Lalanne C."/>
            <person name="Gautier V."/>
            <person name="Ament-Velasquez S.L."/>
            <person name="Kruys A."/>
            <person name="Hutchinson M.I."/>
            <person name="Powell A.J."/>
            <person name="Barry K."/>
            <person name="Miller A.N."/>
            <person name="Grigoriev I.V."/>
            <person name="Debuchy R."/>
            <person name="Gladieux P."/>
            <person name="Thoren M.H."/>
            <person name="Johannesson H."/>
        </authorList>
    </citation>
    <scope>NUCLEOTIDE SEQUENCE</scope>
    <source>
        <strain evidence="2">CBS 314.62</strain>
    </source>
</reference>
<evidence type="ECO:0000256" key="1">
    <source>
        <dbReference type="ARBA" id="ARBA00006298"/>
    </source>
</evidence>
<name>A0AAE0XCZ2_9PEZI</name>
<dbReference type="AlphaFoldDB" id="A0AAE0XCZ2"/>
<accession>A0AAE0XCZ2</accession>
<evidence type="ECO:0000313" key="2">
    <source>
        <dbReference type="EMBL" id="KAK3690067.1"/>
    </source>
</evidence>
<dbReference type="Proteomes" id="UP001270362">
    <property type="component" value="Unassembled WGS sequence"/>
</dbReference>